<keyword evidence="5" id="KW-1185">Reference proteome</keyword>
<dbReference type="InterPro" id="IPR002173">
    <property type="entry name" value="Carboh/pur_kinase_PfkB_CS"/>
</dbReference>
<dbReference type="InterPro" id="IPR011611">
    <property type="entry name" value="PfkB_dom"/>
</dbReference>
<evidence type="ECO:0000256" key="2">
    <source>
        <dbReference type="ARBA" id="ARBA00022777"/>
    </source>
</evidence>
<evidence type="ECO:0000259" key="3">
    <source>
        <dbReference type="Pfam" id="PF00294"/>
    </source>
</evidence>
<reference evidence="4" key="1">
    <citation type="submission" date="2023-02" db="EMBL/GenBank/DDBJ databases">
        <title>Description of Roseinatronobacter alkalisoli sp. nov., an alkaliphilic bacerium isolated from soda soil.</title>
        <authorList>
            <person name="Wei W."/>
        </authorList>
    </citation>
    <scope>NUCLEOTIDE SEQUENCE</scope>
    <source>
        <strain evidence="4">HJB301</strain>
    </source>
</reference>
<organism evidence="4 5">
    <name type="scientific">Roseinatronobacter alkalisoli</name>
    <dbReference type="NCBI Taxonomy" id="3028235"/>
    <lineage>
        <taxon>Bacteria</taxon>
        <taxon>Pseudomonadati</taxon>
        <taxon>Pseudomonadota</taxon>
        <taxon>Alphaproteobacteria</taxon>
        <taxon>Rhodobacterales</taxon>
        <taxon>Paracoccaceae</taxon>
        <taxon>Roseinatronobacter</taxon>
    </lineage>
</organism>
<dbReference type="PANTHER" id="PTHR10584:SF166">
    <property type="entry name" value="RIBOKINASE"/>
    <property type="match status" value="1"/>
</dbReference>
<keyword evidence="1" id="KW-0808">Transferase</keyword>
<dbReference type="Proteomes" id="UP001431784">
    <property type="component" value="Unassembled WGS sequence"/>
</dbReference>
<comment type="caution">
    <text evidence="4">The sequence shown here is derived from an EMBL/GenBank/DDBJ whole genome shotgun (WGS) entry which is preliminary data.</text>
</comment>
<dbReference type="EMBL" id="JAQZSM010000011">
    <property type="protein sequence ID" value="MDD7972029.1"/>
    <property type="molecule type" value="Genomic_DNA"/>
</dbReference>
<evidence type="ECO:0000256" key="1">
    <source>
        <dbReference type="ARBA" id="ARBA00022679"/>
    </source>
</evidence>
<dbReference type="PANTHER" id="PTHR10584">
    <property type="entry name" value="SUGAR KINASE"/>
    <property type="match status" value="1"/>
</dbReference>
<dbReference type="Gene3D" id="3.40.1190.20">
    <property type="match status" value="1"/>
</dbReference>
<proteinExistence type="predicted"/>
<sequence>MTGRRGVACAGNWILDIVHDISAWPEKSELVRILGQTSGLGGGAANVAANLVAMGANYPVVPIGLIGTDFIGDEVLAHCKAAGLDTARIVQTEAAATSQSHVMNLPGDSRTFFYHPGANDLLSSAHIDVDALAASYLRILYIGYINLLAGLDKTGPNGRPVAADVLADARSAGIMTCIDLVSSHSATYHDTVFGVLPEVDILFLNEVEAARATGLAINGETDDAGMIRAAKALADGGVRRAVIMHSAARVVWMEAGDAMIHVPQKVPAANILSPVGAGDAFAAGVIHGLHEGWSRDAAINLGCRAARACLGAQTATGGLGRDLLHPPPTDQT</sequence>
<keyword evidence="2 4" id="KW-0418">Kinase</keyword>
<dbReference type="Pfam" id="PF00294">
    <property type="entry name" value="PfkB"/>
    <property type="match status" value="1"/>
</dbReference>
<dbReference type="PROSITE" id="PS00584">
    <property type="entry name" value="PFKB_KINASES_2"/>
    <property type="match status" value="1"/>
</dbReference>
<gene>
    <name evidence="4" type="ORF">PUT78_13060</name>
</gene>
<evidence type="ECO:0000313" key="5">
    <source>
        <dbReference type="Proteomes" id="UP001431784"/>
    </source>
</evidence>
<dbReference type="InterPro" id="IPR029056">
    <property type="entry name" value="Ribokinase-like"/>
</dbReference>
<dbReference type="GO" id="GO:0016301">
    <property type="term" value="F:kinase activity"/>
    <property type="evidence" value="ECO:0007669"/>
    <property type="project" value="UniProtKB-KW"/>
</dbReference>
<dbReference type="SUPFAM" id="SSF53613">
    <property type="entry name" value="Ribokinase-like"/>
    <property type="match status" value="1"/>
</dbReference>
<protein>
    <submittedName>
        <fullName evidence="4">Carbohydrate kinase family protein</fullName>
    </submittedName>
</protein>
<feature type="domain" description="Carbohydrate kinase PfkB" evidence="3">
    <location>
        <begin position="26"/>
        <end position="314"/>
    </location>
</feature>
<name>A0ABT5TA82_9RHOB</name>
<dbReference type="RefSeq" id="WP_274352705.1">
    <property type="nucleotide sequence ID" value="NZ_JAQZSM010000011.1"/>
</dbReference>
<evidence type="ECO:0000313" key="4">
    <source>
        <dbReference type="EMBL" id="MDD7972029.1"/>
    </source>
</evidence>
<accession>A0ABT5TA82</accession>